<proteinExistence type="predicted"/>
<organism evidence="1 2">
    <name type="scientific">Scutellospora calospora</name>
    <dbReference type="NCBI Taxonomy" id="85575"/>
    <lineage>
        <taxon>Eukaryota</taxon>
        <taxon>Fungi</taxon>
        <taxon>Fungi incertae sedis</taxon>
        <taxon>Mucoromycota</taxon>
        <taxon>Glomeromycotina</taxon>
        <taxon>Glomeromycetes</taxon>
        <taxon>Diversisporales</taxon>
        <taxon>Gigasporaceae</taxon>
        <taxon>Scutellospora</taxon>
    </lineage>
</organism>
<reference evidence="1" key="1">
    <citation type="submission" date="2021-06" db="EMBL/GenBank/DDBJ databases">
        <authorList>
            <person name="Kallberg Y."/>
            <person name="Tangrot J."/>
            <person name="Rosling A."/>
        </authorList>
    </citation>
    <scope>NUCLEOTIDE SEQUENCE</scope>
    <source>
        <strain evidence="1">AU212A</strain>
    </source>
</reference>
<comment type="caution">
    <text evidence="1">The sequence shown here is derived from an EMBL/GenBank/DDBJ whole genome shotgun (WGS) entry which is preliminary data.</text>
</comment>
<accession>A0ACA9L004</accession>
<evidence type="ECO:0000313" key="2">
    <source>
        <dbReference type="Proteomes" id="UP000789860"/>
    </source>
</evidence>
<feature type="non-terminal residue" evidence="1">
    <location>
        <position position="1"/>
    </location>
</feature>
<gene>
    <name evidence="1" type="ORF">SCALOS_LOCUS3337</name>
</gene>
<keyword evidence="2" id="KW-1185">Reference proteome</keyword>
<sequence length="71" mass="8368">AASIQDMLGIRLMFTLLSVLATLGCRYLVLVFIKEKRKGNLNEINKHIQENQEQDDKNKKRKYQIRYSMIP</sequence>
<dbReference type="EMBL" id="CAJVPM010003583">
    <property type="protein sequence ID" value="CAG8503215.1"/>
    <property type="molecule type" value="Genomic_DNA"/>
</dbReference>
<name>A0ACA9L004_9GLOM</name>
<evidence type="ECO:0000313" key="1">
    <source>
        <dbReference type="EMBL" id="CAG8503215.1"/>
    </source>
</evidence>
<protein>
    <submittedName>
        <fullName evidence="1">4101_t:CDS:1</fullName>
    </submittedName>
</protein>
<dbReference type="Proteomes" id="UP000789860">
    <property type="component" value="Unassembled WGS sequence"/>
</dbReference>